<keyword evidence="2" id="KW-1185">Reference proteome</keyword>
<name>A0ACB0YBE0_MELEN</name>
<evidence type="ECO:0000313" key="2">
    <source>
        <dbReference type="Proteomes" id="UP001497535"/>
    </source>
</evidence>
<gene>
    <name evidence="1" type="ORF">MENTE1834_LOCUS10002</name>
</gene>
<dbReference type="EMBL" id="CAVMJV010000009">
    <property type="protein sequence ID" value="CAK5039668.1"/>
    <property type="molecule type" value="Genomic_DNA"/>
</dbReference>
<reference evidence="1" key="1">
    <citation type="submission" date="2023-11" db="EMBL/GenBank/DDBJ databases">
        <authorList>
            <person name="Poullet M."/>
        </authorList>
    </citation>
    <scope>NUCLEOTIDE SEQUENCE</scope>
    <source>
        <strain evidence="1">E1834</strain>
    </source>
</reference>
<organism evidence="1 2">
    <name type="scientific">Meloidogyne enterolobii</name>
    <name type="common">Root-knot nematode worm</name>
    <name type="synonym">Meloidogyne mayaguensis</name>
    <dbReference type="NCBI Taxonomy" id="390850"/>
    <lineage>
        <taxon>Eukaryota</taxon>
        <taxon>Metazoa</taxon>
        <taxon>Ecdysozoa</taxon>
        <taxon>Nematoda</taxon>
        <taxon>Chromadorea</taxon>
        <taxon>Rhabditida</taxon>
        <taxon>Tylenchina</taxon>
        <taxon>Tylenchomorpha</taxon>
        <taxon>Tylenchoidea</taxon>
        <taxon>Meloidogynidae</taxon>
        <taxon>Meloidogyninae</taxon>
        <taxon>Meloidogyne</taxon>
    </lineage>
</organism>
<accession>A0ACB0YBE0</accession>
<dbReference type="Proteomes" id="UP001497535">
    <property type="component" value="Unassembled WGS sequence"/>
</dbReference>
<protein>
    <submittedName>
        <fullName evidence="1">Uncharacterized protein</fullName>
    </submittedName>
</protein>
<comment type="caution">
    <text evidence="1">The sequence shown here is derived from an EMBL/GenBank/DDBJ whole genome shotgun (WGS) entry which is preliminary data.</text>
</comment>
<proteinExistence type="predicted"/>
<evidence type="ECO:0000313" key="1">
    <source>
        <dbReference type="EMBL" id="CAK5039668.1"/>
    </source>
</evidence>
<sequence>MPTNFITQIPSLFTNTVTIKRRFTTSNSSCTSLILNNFIDNICHSISYIFKSTFSFLNAIC</sequence>